<dbReference type="EMBL" id="LPJX01000048">
    <property type="protein sequence ID" value="KWF63003.1"/>
    <property type="molecule type" value="Genomic_DNA"/>
</dbReference>
<dbReference type="AlphaFoldDB" id="A0A132EY63"/>
<protein>
    <submittedName>
        <fullName evidence="1">Uncharacterized protein</fullName>
    </submittedName>
</protein>
<accession>A0A132EY63</accession>
<dbReference type="Proteomes" id="UP000061512">
    <property type="component" value="Unassembled WGS sequence"/>
</dbReference>
<evidence type="ECO:0000313" key="2">
    <source>
        <dbReference type="Proteomes" id="UP000061512"/>
    </source>
</evidence>
<reference evidence="1 2" key="1">
    <citation type="submission" date="2015-11" db="EMBL/GenBank/DDBJ databases">
        <title>Expanding the genomic diversity of Burkholderia species for the development of highly accurate diagnostics.</title>
        <authorList>
            <person name="Sahl J."/>
            <person name="Keim P."/>
            <person name="Wagner D."/>
        </authorList>
    </citation>
    <scope>NUCLEOTIDE SEQUENCE [LARGE SCALE GENOMIC DNA]</scope>
    <source>
        <strain evidence="1 2">MSMB574WGS</strain>
    </source>
</reference>
<evidence type="ECO:0000313" key="1">
    <source>
        <dbReference type="EMBL" id="KWF63003.1"/>
    </source>
</evidence>
<organism evidence="1 2">
    <name type="scientific">Burkholderia pseudomultivorans</name>
    <dbReference type="NCBI Taxonomy" id="1207504"/>
    <lineage>
        <taxon>Bacteria</taxon>
        <taxon>Pseudomonadati</taxon>
        <taxon>Pseudomonadota</taxon>
        <taxon>Betaproteobacteria</taxon>
        <taxon>Burkholderiales</taxon>
        <taxon>Burkholderiaceae</taxon>
        <taxon>Burkholderia</taxon>
        <taxon>Burkholderia cepacia complex</taxon>
    </lineage>
</organism>
<name>A0A132EY63_9BURK</name>
<dbReference type="RefSeq" id="WP_060299584.1">
    <property type="nucleotide sequence ID" value="NZ_LPJX01000048.1"/>
</dbReference>
<proteinExistence type="predicted"/>
<sequence>MKIRCNCGAFIVDQTDYLANKGHLVADEDWEDFAESSESRGEIDQSFVRQCYQCTSCGRLYVDDHDRRLLAFLPEAAVPQPALKSIKGALWKAPLIGRWTTAPLPGESKGSLYCKGANGVVERYDTWEALEHAYFALFYRLKGLGLLRSALLHNDGKQVHVWADTDR</sequence>
<comment type="caution">
    <text evidence="1">The sequence shown here is derived from an EMBL/GenBank/DDBJ whole genome shotgun (WGS) entry which is preliminary data.</text>
</comment>
<gene>
    <name evidence="1" type="ORF">WT57_24600</name>
</gene>